<comment type="caution">
    <text evidence="1">The sequence shown here is derived from an EMBL/GenBank/DDBJ whole genome shotgun (WGS) entry which is preliminary data.</text>
</comment>
<dbReference type="SUPFAM" id="SSF52374">
    <property type="entry name" value="Nucleotidylyl transferase"/>
    <property type="match status" value="1"/>
</dbReference>
<accession>A0A9P3C8K5</accession>
<dbReference type="AlphaFoldDB" id="A0A9P3C8K5"/>
<reference evidence="1 2" key="1">
    <citation type="submission" date="2021-02" db="EMBL/GenBank/DDBJ databases">
        <title>Pan-genome distribution and transcriptional activeness of fungal secondary metabolism genes in Aspergillus section Fumigati.</title>
        <authorList>
            <person name="Takahashi H."/>
            <person name="Umemura M."/>
            <person name="Ninomiya A."/>
            <person name="Kusuya Y."/>
            <person name="Urayama S."/>
            <person name="Shimizu M."/>
            <person name="Watanabe A."/>
            <person name="Kamei K."/>
            <person name="Yaguchi T."/>
            <person name="Hagiwara D."/>
        </authorList>
    </citation>
    <scope>NUCLEOTIDE SEQUENCE [LARGE SCALE GENOMIC DNA]</scope>
    <source>
        <strain evidence="1 2">IFM 47045</strain>
    </source>
</reference>
<dbReference type="EMBL" id="BOPL01000009">
    <property type="protein sequence ID" value="GIK05754.1"/>
    <property type="molecule type" value="Genomic_DNA"/>
</dbReference>
<gene>
    <name evidence="1" type="ORF">Aspvir_009867</name>
</gene>
<evidence type="ECO:0000313" key="1">
    <source>
        <dbReference type="EMBL" id="GIK05754.1"/>
    </source>
</evidence>
<dbReference type="GeneID" id="66937849"/>
<organism evidence="1 2">
    <name type="scientific">Aspergillus viridinutans</name>
    <dbReference type="NCBI Taxonomy" id="75553"/>
    <lineage>
        <taxon>Eukaryota</taxon>
        <taxon>Fungi</taxon>
        <taxon>Dikarya</taxon>
        <taxon>Ascomycota</taxon>
        <taxon>Pezizomycotina</taxon>
        <taxon>Eurotiomycetes</taxon>
        <taxon>Eurotiomycetidae</taxon>
        <taxon>Eurotiales</taxon>
        <taxon>Aspergillaceae</taxon>
        <taxon>Aspergillus</taxon>
        <taxon>Aspergillus subgen. Fumigati</taxon>
    </lineage>
</organism>
<dbReference type="OrthoDB" id="2149705at2759"/>
<name>A0A9P3C8K5_ASPVI</name>
<dbReference type="RefSeq" id="XP_043128940.1">
    <property type="nucleotide sequence ID" value="XM_043273005.1"/>
</dbReference>
<keyword evidence="2" id="KW-1185">Reference proteome</keyword>
<sequence length="365" mass="41756">MIPHDRVAHHPLGAGSYYFKENLLTYLDNRCPQPVVTLHVGSQPNCSPHVGNITTFATCFALAAALQRRFDRNVRVKFIFVDSAPTPGQEFLINDVKYQKSLKQTGGFQSYRTAFAKVLSRLSELSGVSYEFETQSFWRSNPAFPNILQGLVERYRILGPQMSPETGKLAIRAPCPHKDCGLADKHGINNQYHADGRITFVCPDHGEHHIDLTSPHELERLEFNTPLRNLIRILLCSRDTDTSWIMCTGSDYSGFYQEQLTWRLLEHPENAPVIFYTPLILDWSGAKLSKSLYIRENGYKYLIDAGRRYLLDADAFLETEGGIEALFEEAQDWVDQPYKLFRNYTVDYIDMQLISRGMRLLGHPN</sequence>
<protein>
    <submittedName>
        <fullName evidence="1">Uncharacterized protein</fullName>
    </submittedName>
</protein>
<proteinExistence type="predicted"/>
<evidence type="ECO:0000313" key="2">
    <source>
        <dbReference type="Proteomes" id="UP000710440"/>
    </source>
</evidence>
<dbReference type="Proteomes" id="UP000710440">
    <property type="component" value="Unassembled WGS sequence"/>
</dbReference>